<feature type="region of interest" description="Disordered" evidence="1">
    <location>
        <begin position="12"/>
        <end position="93"/>
    </location>
</feature>
<accession>A0A6G1KR20</accession>
<proteinExistence type="predicted"/>
<sequence>MPRPLVGHLLDLISPHSPPDPIIIAMSSSDPSKTSSSSSSSSVFPTEPTETVTTATTTTTTTTTTSLPKNPYPFPDPNADMQPTNGNPISGLPFGIAGDHLSVEEMRALPEEERKALAKRRGITCWDPYTVMAIYRPANAGAPIPSHEEMRRQAEEAVPLPDDDDEQEEDEEEEKGV</sequence>
<feature type="compositionally biased region" description="Acidic residues" evidence="1">
    <location>
        <begin position="161"/>
        <end position="177"/>
    </location>
</feature>
<name>A0A6G1KR20_9PLEO</name>
<evidence type="ECO:0000313" key="3">
    <source>
        <dbReference type="Proteomes" id="UP000799428"/>
    </source>
</evidence>
<feature type="compositionally biased region" description="Basic and acidic residues" evidence="1">
    <location>
        <begin position="146"/>
        <end position="155"/>
    </location>
</feature>
<gene>
    <name evidence="2" type="ORF">K504DRAFT_486714</name>
</gene>
<evidence type="ECO:0000256" key="1">
    <source>
        <dbReference type="SAM" id="MobiDB-lite"/>
    </source>
</evidence>
<reference evidence="2" key="1">
    <citation type="journal article" date="2020" name="Stud. Mycol.">
        <title>101 Dothideomycetes genomes: a test case for predicting lifestyles and emergence of pathogens.</title>
        <authorList>
            <person name="Haridas S."/>
            <person name="Albert R."/>
            <person name="Binder M."/>
            <person name="Bloem J."/>
            <person name="Labutti K."/>
            <person name="Salamov A."/>
            <person name="Andreopoulos B."/>
            <person name="Baker S."/>
            <person name="Barry K."/>
            <person name="Bills G."/>
            <person name="Bluhm B."/>
            <person name="Cannon C."/>
            <person name="Castanera R."/>
            <person name="Culley D."/>
            <person name="Daum C."/>
            <person name="Ezra D."/>
            <person name="Gonzalez J."/>
            <person name="Henrissat B."/>
            <person name="Kuo A."/>
            <person name="Liang C."/>
            <person name="Lipzen A."/>
            <person name="Lutzoni F."/>
            <person name="Magnuson J."/>
            <person name="Mondo S."/>
            <person name="Nolan M."/>
            <person name="Ohm R."/>
            <person name="Pangilinan J."/>
            <person name="Park H.-J."/>
            <person name="Ramirez L."/>
            <person name="Alfaro M."/>
            <person name="Sun H."/>
            <person name="Tritt A."/>
            <person name="Yoshinaga Y."/>
            <person name="Zwiers L.-H."/>
            <person name="Turgeon B."/>
            <person name="Goodwin S."/>
            <person name="Spatafora J."/>
            <person name="Crous P."/>
            <person name="Grigoriev I."/>
        </authorList>
    </citation>
    <scope>NUCLEOTIDE SEQUENCE</scope>
    <source>
        <strain evidence="2">CBS 279.74</strain>
    </source>
</reference>
<dbReference type="EMBL" id="MU005764">
    <property type="protein sequence ID" value="KAF2714922.1"/>
    <property type="molecule type" value="Genomic_DNA"/>
</dbReference>
<feature type="compositionally biased region" description="Low complexity" evidence="1">
    <location>
        <begin position="22"/>
        <end position="65"/>
    </location>
</feature>
<dbReference type="AlphaFoldDB" id="A0A6G1KR20"/>
<protein>
    <submittedName>
        <fullName evidence="2">Uncharacterized protein</fullName>
    </submittedName>
</protein>
<evidence type="ECO:0000313" key="2">
    <source>
        <dbReference type="EMBL" id="KAF2714922.1"/>
    </source>
</evidence>
<organism evidence="2 3">
    <name type="scientific">Pleomassaria siparia CBS 279.74</name>
    <dbReference type="NCBI Taxonomy" id="1314801"/>
    <lineage>
        <taxon>Eukaryota</taxon>
        <taxon>Fungi</taxon>
        <taxon>Dikarya</taxon>
        <taxon>Ascomycota</taxon>
        <taxon>Pezizomycotina</taxon>
        <taxon>Dothideomycetes</taxon>
        <taxon>Pleosporomycetidae</taxon>
        <taxon>Pleosporales</taxon>
        <taxon>Pleomassariaceae</taxon>
        <taxon>Pleomassaria</taxon>
    </lineage>
</organism>
<keyword evidence="3" id="KW-1185">Reference proteome</keyword>
<dbReference type="Proteomes" id="UP000799428">
    <property type="component" value="Unassembled WGS sequence"/>
</dbReference>
<dbReference type="OrthoDB" id="10655075at2759"/>
<feature type="region of interest" description="Disordered" evidence="1">
    <location>
        <begin position="142"/>
        <end position="177"/>
    </location>
</feature>